<dbReference type="GeneID" id="41969933"/>
<dbReference type="GO" id="GO:0008270">
    <property type="term" value="F:zinc ion binding"/>
    <property type="evidence" value="ECO:0007669"/>
    <property type="project" value="InterPro"/>
</dbReference>
<evidence type="ECO:0000313" key="4">
    <source>
        <dbReference type="Proteomes" id="UP000319257"/>
    </source>
</evidence>
<dbReference type="SUPFAM" id="SSF57756">
    <property type="entry name" value="Retrovirus zinc finger-like domains"/>
    <property type="match status" value="1"/>
</dbReference>
<dbReference type="Gene3D" id="4.10.60.10">
    <property type="entry name" value="Zinc finger, CCHC-type"/>
    <property type="match status" value="1"/>
</dbReference>
<accession>A0A507BMA0</accession>
<keyword evidence="4" id="KW-1185">Reference proteome</keyword>
<proteinExistence type="predicted"/>
<dbReference type="AlphaFoldDB" id="A0A507BMA0"/>
<evidence type="ECO:0000313" key="3">
    <source>
        <dbReference type="EMBL" id="TPX18629.1"/>
    </source>
</evidence>
<evidence type="ECO:0000256" key="1">
    <source>
        <dbReference type="SAM" id="Coils"/>
    </source>
</evidence>
<organism evidence="3 4">
    <name type="scientific">Thyridium curvatum</name>
    <dbReference type="NCBI Taxonomy" id="1093900"/>
    <lineage>
        <taxon>Eukaryota</taxon>
        <taxon>Fungi</taxon>
        <taxon>Dikarya</taxon>
        <taxon>Ascomycota</taxon>
        <taxon>Pezizomycotina</taxon>
        <taxon>Sordariomycetes</taxon>
        <taxon>Sordariomycetidae</taxon>
        <taxon>Thyridiales</taxon>
        <taxon>Thyridiaceae</taxon>
        <taxon>Thyridium</taxon>
    </lineage>
</organism>
<dbReference type="InParanoid" id="A0A507BMA0"/>
<reference evidence="3 4" key="1">
    <citation type="submission" date="2019-06" db="EMBL/GenBank/DDBJ databases">
        <title>Draft genome sequence of the filamentous fungus Phialemoniopsis curvata isolated from diesel fuel.</title>
        <authorList>
            <person name="Varaljay V.A."/>
            <person name="Lyon W.J."/>
            <person name="Crouch A.L."/>
            <person name="Drake C.E."/>
            <person name="Hollomon J.M."/>
            <person name="Nadeau L.J."/>
            <person name="Nunn H.S."/>
            <person name="Stevenson B.S."/>
            <person name="Bojanowski C.L."/>
            <person name="Crookes-Goodson W.J."/>
        </authorList>
    </citation>
    <scope>NUCLEOTIDE SEQUENCE [LARGE SCALE GENOMIC DNA]</scope>
    <source>
        <strain evidence="3 4">D216</strain>
    </source>
</reference>
<dbReference type="STRING" id="1093900.A0A507BMA0"/>
<feature type="region of interest" description="Disordered" evidence="2">
    <location>
        <begin position="1"/>
        <end position="73"/>
    </location>
</feature>
<gene>
    <name evidence="3" type="ORF">E0L32_002486</name>
</gene>
<feature type="compositionally biased region" description="Polar residues" evidence="2">
    <location>
        <begin position="1"/>
        <end position="23"/>
    </location>
</feature>
<comment type="caution">
    <text evidence="3">The sequence shown here is derived from an EMBL/GenBank/DDBJ whole genome shotgun (WGS) entry which is preliminary data.</text>
</comment>
<name>A0A507BMA0_9PEZI</name>
<evidence type="ECO:0008006" key="5">
    <source>
        <dbReference type="Google" id="ProtNLM"/>
    </source>
</evidence>
<evidence type="ECO:0000256" key="2">
    <source>
        <dbReference type="SAM" id="MobiDB-lite"/>
    </source>
</evidence>
<feature type="compositionally biased region" description="Low complexity" evidence="2">
    <location>
        <begin position="46"/>
        <end position="57"/>
    </location>
</feature>
<dbReference type="GO" id="GO:0003676">
    <property type="term" value="F:nucleic acid binding"/>
    <property type="evidence" value="ECO:0007669"/>
    <property type="project" value="InterPro"/>
</dbReference>
<dbReference type="InterPro" id="IPR036875">
    <property type="entry name" value="Znf_CCHC_sf"/>
</dbReference>
<dbReference type="Proteomes" id="UP000319257">
    <property type="component" value="Unassembled WGS sequence"/>
</dbReference>
<dbReference type="EMBL" id="SKBQ01000010">
    <property type="protein sequence ID" value="TPX18629.1"/>
    <property type="molecule type" value="Genomic_DNA"/>
</dbReference>
<dbReference type="RefSeq" id="XP_031000340.1">
    <property type="nucleotide sequence ID" value="XM_031136680.1"/>
</dbReference>
<protein>
    <recommendedName>
        <fullName evidence="5">CCHC-type domain-containing protein</fullName>
    </recommendedName>
</protein>
<sequence>MSQNRRPPGSPGTSNTNSISSQKALYGIKYSDEEEIEQRFAEHPKPAASQAHQAPAQPLVPPHDNASASRAPSGLRPFAFPMIGTSGVNTMGTQRSGDAYDVFMFAIPGGGHAFVLPSNNPSATYEPGRHIAMGELIAPKGMIKISWRPLANRFNTAYRRRKHRHLLREPVPVNVPDPVRTCANCGQEGHTLQICVKPGPDGDLRGCPRCNTLDHVYDFCKNNKHKHDEDVFYLITSRGNRPQIRTVLKWIDIAARMNTEPLHRPWSKAYATVLYHAPGRKYWDKGNYDYRSDDARFLPEDPDTGTTDGFATACMEGRLNQEFFVKPTEQLINSHKNTKLAAAEREVEELKAKIARAEAALKEA</sequence>
<keyword evidence="1" id="KW-0175">Coiled coil</keyword>
<dbReference type="OrthoDB" id="4777753at2759"/>
<feature type="coiled-coil region" evidence="1">
    <location>
        <begin position="333"/>
        <end position="360"/>
    </location>
</feature>